<evidence type="ECO:0000259" key="3">
    <source>
        <dbReference type="Pfam" id="PF01551"/>
    </source>
</evidence>
<dbReference type="InterPro" id="IPR036365">
    <property type="entry name" value="PGBD-like_sf"/>
</dbReference>
<dbReference type="InterPro" id="IPR016047">
    <property type="entry name" value="M23ase_b-sheet_dom"/>
</dbReference>
<proteinExistence type="predicted"/>
<protein>
    <recommendedName>
        <fullName evidence="6">Peptidase</fullName>
    </recommendedName>
</protein>
<feature type="domain" description="M23ase beta-sheet core" evidence="3">
    <location>
        <begin position="119"/>
        <end position="207"/>
    </location>
</feature>
<accession>A0A4R4TDW2</accession>
<evidence type="ECO:0008006" key="6">
    <source>
        <dbReference type="Google" id="ProtNLM"/>
    </source>
</evidence>
<feature type="region of interest" description="Disordered" evidence="1">
    <location>
        <begin position="187"/>
        <end position="220"/>
    </location>
</feature>
<dbReference type="Pfam" id="PF01551">
    <property type="entry name" value="Peptidase_M23"/>
    <property type="match status" value="1"/>
</dbReference>
<dbReference type="InterPro" id="IPR002477">
    <property type="entry name" value="Peptidoglycan-bd-like"/>
</dbReference>
<dbReference type="EMBL" id="SMKI01000183">
    <property type="protein sequence ID" value="TDC73774.1"/>
    <property type="molecule type" value="Genomic_DNA"/>
</dbReference>
<dbReference type="GO" id="GO:0004222">
    <property type="term" value="F:metalloendopeptidase activity"/>
    <property type="evidence" value="ECO:0007669"/>
    <property type="project" value="TreeGrafter"/>
</dbReference>
<name>A0A4R4TDW2_9ACTN</name>
<dbReference type="SUPFAM" id="SSF47090">
    <property type="entry name" value="PGBD-like"/>
    <property type="match status" value="1"/>
</dbReference>
<dbReference type="Pfam" id="PF01471">
    <property type="entry name" value="PG_binding_1"/>
    <property type="match status" value="1"/>
</dbReference>
<reference evidence="4 5" key="1">
    <citation type="submission" date="2019-03" db="EMBL/GenBank/DDBJ databases">
        <title>Draft genome sequences of novel Actinobacteria.</title>
        <authorList>
            <person name="Sahin N."/>
            <person name="Ay H."/>
            <person name="Saygin H."/>
        </authorList>
    </citation>
    <scope>NUCLEOTIDE SEQUENCE [LARGE SCALE GENOMIC DNA]</scope>
    <source>
        <strain evidence="4 5">DSM 41900</strain>
    </source>
</reference>
<dbReference type="OrthoDB" id="1099523at2"/>
<feature type="domain" description="Peptidoglycan binding-like" evidence="2">
    <location>
        <begin position="19"/>
        <end position="75"/>
    </location>
</feature>
<evidence type="ECO:0000259" key="2">
    <source>
        <dbReference type="Pfam" id="PF01471"/>
    </source>
</evidence>
<dbReference type="PANTHER" id="PTHR21666">
    <property type="entry name" value="PEPTIDASE-RELATED"/>
    <property type="match status" value="1"/>
</dbReference>
<evidence type="ECO:0000256" key="1">
    <source>
        <dbReference type="SAM" id="MobiDB-lite"/>
    </source>
</evidence>
<gene>
    <name evidence="4" type="ORF">E1283_18140</name>
</gene>
<dbReference type="Gene3D" id="2.70.70.10">
    <property type="entry name" value="Glucose Permease (Domain IIA)"/>
    <property type="match status" value="1"/>
</dbReference>
<dbReference type="InterPro" id="IPR036366">
    <property type="entry name" value="PGBDSf"/>
</dbReference>
<dbReference type="Proteomes" id="UP000295345">
    <property type="component" value="Unassembled WGS sequence"/>
</dbReference>
<dbReference type="AlphaFoldDB" id="A0A4R4TDW2"/>
<dbReference type="InterPro" id="IPR050570">
    <property type="entry name" value="Cell_wall_metabolism_enzyme"/>
</dbReference>
<dbReference type="InterPro" id="IPR011055">
    <property type="entry name" value="Dup_hybrid_motif"/>
</dbReference>
<dbReference type="CDD" id="cd12797">
    <property type="entry name" value="M23_peptidase"/>
    <property type="match status" value="1"/>
</dbReference>
<evidence type="ECO:0000313" key="4">
    <source>
        <dbReference type="EMBL" id="TDC73774.1"/>
    </source>
</evidence>
<comment type="caution">
    <text evidence="4">The sequence shown here is derived from an EMBL/GenBank/DDBJ whole genome shotgun (WGS) entry which is preliminary data.</text>
</comment>
<keyword evidence="5" id="KW-1185">Reference proteome</keyword>
<organism evidence="4 5">
    <name type="scientific">Streptomyces hainanensis</name>
    <dbReference type="NCBI Taxonomy" id="402648"/>
    <lineage>
        <taxon>Bacteria</taxon>
        <taxon>Bacillati</taxon>
        <taxon>Actinomycetota</taxon>
        <taxon>Actinomycetes</taxon>
        <taxon>Kitasatosporales</taxon>
        <taxon>Streptomycetaceae</taxon>
        <taxon>Streptomyces</taxon>
    </lineage>
</organism>
<sequence length="220" mass="23070">MMPAINFAHVKFGKNDSCVTAFQRALISRGHRIPAGATGFYGEQTKAACTAFQRAQGWRGGDADGLPGPQTFARLAFTDSRAGSGGSGGSGGGRVSSPVPGRSVTYAYGVRNSRYAAGFHTGNDYAAPNGTPVVAVRSGTVVWSNDNGGAYGKWLGLRADNGRDYVYCHLSSREVRAGTRVDAGQRLGRVGSTGNVTGPHLHFEDRPRGGGYGAVRKPSW</sequence>
<evidence type="ECO:0000313" key="5">
    <source>
        <dbReference type="Proteomes" id="UP000295345"/>
    </source>
</evidence>
<dbReference type="SUPFAM" id="SSF51261">
    <property type="entry name" value="Duplicated hybrid motif"/>
    <property type="match status" value="1"/>
</dbReference>
<dbReference type="PANTHER" id="PTHR21666:SF270">
    <property type="entry name" value="MUREIN HYDROLASE ACTIVATOR ENVC"/>
    <property type="match status" value="1"/>
</dbReference>
<dbReference type="Gene3D" id="1.10.101.10">
    <property type="entry name" value="PGBD-like superfamily/PGBD"/>
    <property type="match status" value="1"/>
</dbReference>